<protein>
    <recommendedName>
        <fullName evidence="2">DUF7726 domain-containing protein</fullName>
    </recommendedName>
</protein>
<evidence type="ECO:0000313" key="4">
    <source>
        <dbReference type="Proteomes" id="UP001369815"/>
    </source>
</evidence>
<evidence type="ECO:0000313" key="3">
    <source>
        <dbReference type="EMBL" id="KAK6953147.1"/>
    </source>
</evidence>
<accession>A0AAX6ML65</accession>
<keyword evidence="4" id="KW-1185">Reference proteome</keyword>
<organism evidence="3 4">
    <name type="scientific">Daldinia eschscholtzii</name>
    <dbReference type="NCBI Taxonomy" id="292717"/>
    <lineage>
        <taxon>Eukaryota</taxon>
        <taxon>Fungi</taxon>
        <taxon>Dikarya</taxon>
        <taxon>Ascomycota</taxon>
        <taxon>Pezizomycotina</taxon>
        <taxon>Sordariomycetes</taxon>
        <taxon>Xylariomycetidae</taxon>
        <taxon>Xylariales</taxon>
        <taxon>Hypoxylaceae</taxon>
        <taxon>Daldinia</taxon>
    </lineage>
</organism>
<dbReference type="Proteomes" id="UP001369815">
    <property type="component" value="Unassembled WGS sequence"/>
</dbReference>
<dbReference type="EMBL" id="JBANMG010000005">
    <property type="protein sequence ID" value="KAK6953147.1"/>
    <property type="molecule type" value="Genomic_DNA"/>
</dbReference>
<reference evidence="3 4" key="1">
    <citation type="journal article" date="2024" name="Front Chem Biol">
        <title>Unveiling the potential of Daldinia eschscholtzii MFLUCC 19-0629 through bioactivity and bioinformatics studies for enhanced sustainable agriculture production.</title>
        <authorList>
            <person name="Brooks S."/>
            <person name="Weaver J.A."/>
            <person name="Klomchit A."/>
            <person name="Alharthi S.A."/>
            <person name="Onlamun T."/>
            <person name="Nurani R."/>
            <person name="Vong T.K."/>
            <person name="Alberti F."/>
            <person name="Greco C."/>
        </authorList>
    </citation>
    <scope>NUCLEOTIDE SEQUENCE [LARGE SCALE GENOMIC DNA]</scope>
    <source>
        <strain evidence="3">MFLUCC 19-0629</strain>
    </source>
</reference>
<dbReference type="Pfam" id="PF24852">
    <property type="entry name" value="DUF7726"/>
    <property type="match status" value="2"/>
</dbReference>
<feature type="compositionally biased region" description="Low complexity" evidence="1">
    <location>
        <begin position="42"/>
        <end position="54"/>
    </location>
</feature>
<comment type="caution">
    <text evidence="3">The sequence shown here is derived from an EMBL/GenBank/DDBJ whole genome shotgun (WGS) entry which is preliminary data.</text>
</comment>
<evidence type="ECO:0000259" key="2">
    <source>
        <dbReference type="Pfam" id="PF24852"/>
    </source>
</evidence>
<feature type="compositionally biased region" description="Polar residues" evidence="1">
    <location>
        <begin position="14"/>
        <end position="24"/>
    </location>
</feature>
<feature type="region of interest" description="Disordered" evidence="1">
    <location>
        <begin position="1"/>
        <end position="63"/>
    </location>
</feature>
<evidence type="ECO:0000256" key="1">
    <source>
        <dbReference type="SAM" id="MobiDB-lite"/>
    </source>
</evidence>
<dbReference type="PANTHER" id="PTHR42339:SF1">
    <property type="entry name" value="HISTONE H1"/>
    <property type="match status" value="1"/>
</dbReference>
<proteinExistence type="predicted"/>
<dbReference type="PANTHER" id="PTHR42339">
    <property type="entry name" value="HISTONE H1"/>
    <property type="match status" value="1"/>
</dbReference>
<gene>
    <name evidence="3" type="ORF">Daesc_005447</name>
</gene>
<dbReference type="AlphaFoldDB" id="A0AAX6ML65"/>
<feature type="domain" description="DUF7726" evidence="2">
    <location>
        <begin position="84"/>
        <end position="155"/>
    </location>
</feature>
<sequence>MVKIKPGAARQALQDASSRANQATVPPAADAKAVEKPATTEATPAGPKASATTTSKKRKSEMSLDDEIATYKQDLSHINTEGLPIDLTCNQVRSRINKLLDNNIMKKGEFCDAININPTSVNTFLSKSGTMDGSGSWVYNNAWRWFKQRELAGLKMPDVKKRQKTQSTAAAAGSRGASKAKAPPVSMTDISKIYLPGEETDSVPVYDSCDEIRRKINAHLKTPGLTTAQFCRDLYAQLHQPKGKCFQSKQLSDFRGKKGANAGCTSPIFYAAYVYFEKKRIAEGKPKSQHRLTMESIWAEKGGFDREHDGRHA</sequence>
<feature type="compositionally biased region" description="Low complexity" evidence="1">
    <location>
        <begin position="169"/>
        <end position="182"/>
    </location>
</feature>
<feature type="region of interest" description="Disordered" evidence="1">
    <location>
        <begin position="158"/>
        <end position="182"/>
    </location>
</feature>
<dbReference type="InterPro" id="IPR056143">
    <property type="entry name" value="DUF7726"/>
</dbReference>
<name>A0AAX6ML65_9PEZI</name>
<feature type="domain" description="DUF7726" evidence="2">
    <location>
        <begin position="203"/>
        <end position="285"/>
    </location>
</feature>